<evidence type="ECO:0000313" key="3">
    <source>
        <dbReference type="EMBL" id="KAF0751197.1"/>
    </source>
</evidence>
<feature type="compositionally biased region" description="Polar residues" evidence="1">
    <location>
        <begin position="21"/>
        <end position="37"/>
    </location>
</feature>
<evidence type="ECO:0000259" key="2">
    <source>
        <dbReference type="Pfam" id="PF26634"/>
    </source>
</evidence>
<dbReference type="InterPro" id="IPR008042">
    <property type="entry name" value="Retrotrans_Pao"/>
</dbReference>
<reference evidence="3 4" key="1">
    <citation type="submission" date="2019-08" db="EMBL/GenBank/DDBJ databases">
        <title>Whole genome of Aphis craccivora.</title>
        <authorList>
            <person name="Voronova N.V."/>
            <person name="Shulinski R.S."/>
            <person name="Bandarenka Y.V."/>
            <person name="Zhorov D.G."/>
            <person name="Warner D."/>
        </authorList>
    </citation>
    <scope>NUCLEOTIDE SEQUENCE [LARGE SCALE GENOMIC DNA]</scope>
    <source>
        <strain evidence="3">180601</strain>
        <tissue evidence="3">Whole Body</tissue>
    </source>
</reference>
<dbReference type="PANTHER" id="PTHR22955:SF77">
    <property type="entry name" value="ASPARTIC PUTATIVE DOMAIN-CONTAINING PROTEIN-RELATED"/>
    <property type="match status" value="1"/>
</dbReference>
<dbReference type="Pfam" id="PF26634">
    <property type="entry name" value="DUF8207"/>
    <property type="match status" value="1"/>
</dbReference>
<dbReference type="Proteomes" id="UP000478052">
    <property type="component" value="Unassembled WGS sequence"/>
</dbReference>
<evidence type="ECO:0000313" key="4">
    <source>
        <dbReference type="Proteomes" id="UP000478052"/>
    </source>
</evidence>
<dbReference type="AlphaFoldDB" id="A0A6G0Y903"/>
<feature type="domain" description="DUF8207" evidence="2">
    <location>
        <begin position="78"/>
        <end position="129"/>
    </location>
</feature>
<proteinExistence type="predicted"/>
<comment type="caution">
    <text evidence="3">The sequence shown here is derived from an EMBL/GenBank/DDBJ whole genome shotgun (WGS) entry which is preliminary data.</text>
</comment>
<dbReference type="PANTHER" id="PTHR22955">
    <property type="entry name" value="RETROTRANSPOSON"/>
    <property type="match status" value="1"/>
</dbReference>
<dbReference type="InterPro" id="IPR058520">
    <property type="entry name" value="DUF8207"/>
</dbReference>
<evidence type="ECO:0000256" key="1">
    <source>
        <dbReference type="SAM" id="MobiDB-lite"/>
    </source>
</evidence>
<dbReference type="OrthoDB" id="8194697at2759"/>
<accession>A0A6G0Y903</accession>
<sequence>MTIINNVDDDQHAPIELRSNPPGQTSRYEFTRTSTTFPPRISDTRSPSCRRANTRKYIENECTRPSDYVFSYAPSKDYGLLCEKEPKHTTLQDLESYYDILKTSRVHLKVYGKPKTSKFHKWTNNVKLLYQSNIHKNTTIPNDPFEFRPTLNSSMTTDPKIEKMFNFTATPKVNNGSSLYKDVIPQTQLFFYDDPNELVTRLNFLTSSQNVDYLVMGHMQEVRQESNIPKRSCYLPHHAVFKSSSLTTKTGIVFDASAKNSSGLSATDTLACLITLAKQTRANFPRAGKAITRDFYMDDHMTVGETETECIQLYPILKHIGKDFSDPLFILELGDKEMVKSLGLCWNPVLDKFRFNVIQTLARSKLTKRTQLSDLNKVWAMKIDWDSPLSSDIQDRWTSFHRDLEQLQNVSIPKKVLSKPIELQIHRFCDASQEAMELAYTRVAPIKSSTITRLELNGALVLAQLLEGLTKSWEINRDKCYIWTDSTVVLNWLNAQSSRLKVYVSNRVNQILELTNVSQWNYVRTNKNPADEFWKQQPRNILKEEEIPEQRTIKFAFVGRATDRLQRFAVYLRTKRVPGERYLTLRSLESGKELQFNSKLKSLHPFIKDSLILVSGRLDYSKLSILQRHPIVLPANHKVTRLIFEQKHLKQLHCGP</sequence>
<dbReference type="Pfam" id="PF05380">
    <property type="entry name" value="Peptidase_A17"/>
    <property type="match status" value="2"/>
</dbReference>
<organism evidence="3 4">
    <name type="scientific">Aphis craccivora</name>
    <name type="common">Cowpea aphid</name>
    <dbReference type="NCBI Taxonomy" id="307492"/>
    <lineage>
        <taxon>Eukaryota</taxon>
        <taxon>Metazoa</taxon>
        <taxon>Ecdysozoa</taxon>
        <taxon>Arthropoda</taxon>
        <taxon>Hexapoda</taxon>
        <taxon>Insecta</taxon>
        <taxon>Pterygota</taxon>
        <taxon>Neoptera</taxon>
        <taxon>Paraneoptera</taxon>
        <taxon>Hemiptera</taxon>
        <taxon>Sternorrhyncha</taxon>
        <taxon>Aphidomorpha</taxon>
        <taxon>Aphidoidea</taxon>
        <taxon>Aphididae</taxon>
        <taxon>Aphidini</taxon>
        <taxon>Aphis</taxon>
        <taxon>Aphis</taxon>
    </lineage>
</organism>
<feature type="region of interest" description="Disordered" evidence="1">
    <location>
        <begin position="1"/>
        <end position="48"/>
    </location>
</feature>
<gene>
    <name evidence="3" type="ORF">FWK35_00016916</name>
</gene>
<protein>
    <submittedName>
        <fullName evidence="3">Integrase catalytic domain-containing protein</fullName>
    </submittedName>
</protein>
<dbReference type="EMBL" id="VUJU01005446">
    <property type="protein sequence ID" value="KAF0751197.1"/>
    <property type="molecule type" value="Genomic_DNA"/>
</dbReference>
<keyword evidence="4" id="KW-1185">Reference proteome</keyword>
<name>A0A6G0Y903_APHCR</name>